<organism evidence="1 2">
    <name type="scientific">Astyanax mexicanus</name>
    <name type="common">Blind cave fish</name>
    <name type="synonym">Astyanax fasciatus mexicanus</name>
    <dbReference type="NCBI Taxonomy" id="7994"/>
    <lineage>
        <taxon>Eukaryota</taxon>
        <taxon>Metazoa</taxon>
        <taxon>Chordata</taxon>
        <taxon>Craniata</taxon>
        <taxon>Vertebrata</taxon>
        <taxon>Euteleostomi</taxon>
        <taxon>Actinopterygii</taxon>
        <taxon>Neopterygii</taxon>
        <taxon>Teleostei</taxon>
        <taxon>Ostariophysi</taxon>
        <taxon>Characiformes</taxon>
        <taxon>Characoidei</taxon>
        <taxon>Acestrorhamphidae</taxon>
        <taxon>Acestrorhamphinae</taxon>
        <taxon>Astyanax</taxon>
    </lineage>
</organism>
<name>A0A8B9GT72_ASTMX</name>
<dbReference type="AlphaFoldDB" id="A0A8B9GT72"/>
<reference evidence="1" key="1">
    <citation type="submission" date="2025-08" db="UniProtKB">
        <authorList>
            <consortium name="Ensembl"/>
        </authorList>
    </citation>
    <scope>IDENTIFICATION</scope>
</reference>
<dbReference type="Ensembl" id="ENSAMXT00005002358.1">
    <property type="protein sequence ID" value="ENSAMXP00005002127.1"/>
    <property type="gene ID" value="ENSAMXG00005001158.1"/>
</dbReference>
<evidence type="ECO:0000313" key="1">
    <source>
        <dbReference type="Ensembl" id="ENSAMXP00005002127.1"/>
    </source>
</evidence>
<evidence type="ECO:0000313" key="2">
    <source>
        <dbReference type="Proteomes" id="UP000694621"/>
    </source>
</evidence>
<proteinExistence type="predicted"/>
<accession>A0A8B9GT72</accession>
<protein>
    <submittedName>
        <fullName evidence="1">Uncharacterized protein</fullName>
    </submittedName>
</protein>
<sequence>ESENMKACIELAKKHLKDSQTIRNKILWSDESKNFLALILCGMCGENQALLITCSISIQSQQCFTASGNGRLFAIEEKINVASGTFSECSGPFISH</sequence>
<dbReference type="Proteomes" id="UP000694621">
    <property type="component" value="Unplaced"/>
</dbReference>